<comment type="similarity">
    <text evidence="2">Belongs to the cytochrome P450 family.</text>
</comment>
<name>A0A6V7NSG5_ANACO</name>
<dbReference type="InterPro" id="IPR051996">
    <property type="entry name" value="Cytochrome_P450_78A"/>
</dbReference>
<keyword evidence="5" id="KW-0560">Oxidoreductase</keyword>
<dbReference type="Gene3D" id="1.10.630.10">
    <property type="entry name" value="Cytochrome P450"/>
    <property type="match status" value="1"/>
</dbReference>
<dbReference type="InterPro" id="IPR002401">
    <property type="entry name" value="Cyt_P450_E_grp-I"/>
</dbReference>
<gene>
    <name evidence="8" type="ORF">CB5_LOCUS4668</name>
</gene>
<keyword evidence="6" id="KW-0408">Iron</keyword>
<protein>
    <submittedName>
        <fullName evidence="8">Uncharacterized protein</fullName>
    </submittedName>
</protein>
<keyword evidence="7" id="KW-0503">Monooxygenase</keyword>
<evidence type="ECO:0000256" key="3">
    <source>
        <dbReference type="ARBA" id="ARBA00022617"/>
    </source>
</evidence>
<keyword evidence="3" id="KW-0349">Heme</keyword>
<sequence length="198" mass="20887">MVAVLWEMIFRGTDTVAVLIECGSWPGSCSTRTSRPGPTRNWTGSCGRARPAVAEPDLGSLPYLHAVLKEVLRLHPPGPLLSWARLATSDVHVDGRLVPAGTTAMVNMWAITHDPRVWPDPLEFRPDRFVGPGAAELPSFRVGSAAGPVRVGQAELPGEAVGDGDGRVVGGDAAARVRVPAPVRRDTCLPLGGPAPLL</sequence>
<evidence type="ECO:0000313" key="8">
    <source>
        <dbReference type="EMBL" id="CAD1821457.1"/>
    </source>
</evidence>
<proteinExistence type="inferred from homology"/>
<organism evidence="8">
    <name type="scientific">Ananas comosus var. bracteatus</name>
    <name type="common">red pineapple</name>
    <dbReference type="NCBI Taxonomy" id="296719"/>
    <lineage>
        <taxon>Eukaryota</taxon>
        <taxon>Viridiplantae</taxon>
        <taxon>Streptophyta</taxon>
        <taxon>Embryophyta</taxon>
        <taxon>Tracheophyta</taxon>
        <taxon>Spermatophyta</taxon>
        <taxon>Magnoliopsida</taxon>
        <taxon>Liliopsida</taxon>
        <taxon>Poales</taxon>
        <taxon>Bromeliaceae</taxon>
        <taxon>Bromelioideae</taxon>
        <taxon>Ananas</taxon>
    </lineage>
</organism>
<reference evidence="8" key="1">
    <citation type="submission" date="2020-07" db="EMBL/GenBank/DDBJ databases">
        <authorList>
            <person name="Lin J."/>
        </authorList>
    </citation>
    <scope>NUCLEOTIDE SEQUENCE</scope>
</reference>
<dbReference type="SUPFAM" id="SSF48264">
    <property type="entry name" value="Cytochrome P450"/>
    <property type="match status" value="1"/>
</dbReference>
<dbReference type="PRINTS" id="PR00463">
    <property type="entry name" value="EP450I"/>
</dbReference>
<evidence type="ECO:0000256" key="4">
    <source>
        <dbReference type="ARBA" id="ARBA00022723"/>
    </source>
</evidence>
<dbReference type="PANTHER" id="PTHR47946">
    <property type="entry name" value="CYTOCHROME P450 78A7-RELATED"/>
    <property type="match status" value="1"/>
</dbReference>
<dbReference type="GO" id="GO:0005506">
    <property type="term" value="F:iron ion binding"/>
    <property type="evidence" value="ECO:0007669"/>
    <property type="project" value="InterPro"/>
</dbReference>
<evidence type="ECO:0000256" key="7">
    <source>
        <dbReference type="ARBA" id="ARBA00023033"/>
    </source>
</evidence>
<keyword evidence="4" id="KW-0479">Metal-binding</keyword>
<dbReference type="GO" id="GO:0016705">
    <property type="term" value="F:oxidoreductase activity, acting on paired donors, with incorporation or reduction of molecular oxygen"/>
    <property type="evidence" value="ECO:0007669"/>
    <property type="project" value="InterPro"/>
</dbReference>
<evidence type="ECO:0000256" key="1">
    <source>
        <dbReference type="ARBA" id="ARBA00001971"/>
    </source>
</evidence>
<dbReference type="EMBL" id="LR862141">
    <property type="protein sequence ID" value="CAD1821457.1"/>
    <property type="molecule type" value="Genomic_DNA"/>
</dbReference>
<dbReference type="Pfam" id="PF00067">
    <property type="entry name" value="p450"/>
    <property type="match status" value="1"/>
</dbReference>
<comment type="cofactor">
    <cofactor evidence="1">
        <name>heme</name>
        <dbReference type="ChEBI" id="CHEBI:30413"/>
    </cofactor>
</comment>
<dbReference type="GO" id="GO:0020037">
    <property type="term" value="F:heme binding"/>
    <property type="evidence" value="ECO:0007669"/>
    <property type="project" value="InterPro"/>
</dbReference>
<evidence type="ECO:0000256" key="2">
    <source>
        <dbReference type="ARBA" id="ARBA00010617"/>
    </source>
</evidence>
<evidence type="ECO:0000256" key="6">
    <source>
        <dbReference type="ARBA" id="ARBA00023004"/>
    </source>
</evidence>
<dbReference type="PANTHER" id="PTHR47946:SF23">
    <property type="entry name" value="CYTOCHROME P450 78A9"/>
    <property type="match status" value="1"/>
</dbReference>
<dbReference type="InterPro" id="IPR001128">
    <property type="entry name" value="Cyt_P450"/>
</dbReference>
<dbReference type="InterPro" id="IPR036396">
    <property type="entry name" value="Cyt_P450_sf"/>
</dbReference>
<accession>A0A6V7NSG5</accession>
<evidence type="ECO:0000256" key="5">
    <source>
        <dbReference type="ARBA" id="ARBA00023002"/>
    </source>
</evidence>
<dbReference type="AlphaFoldDB" id="A0A6V7NSG5"/>
<dbReference type="GO" id="GO:0004497">
    <property type="term" value="F:monooxygenase activity"/>
    <property type="evidence" value="ECO:0007669"/>
    <property type="project" value="UniProtKB-KW"/>
</dbReference>